<dbReference type="Proteomes" id="UP001162029">
    <property type="component" value="Unassembled WGS sequence"/>
</dbReference>
<keyword evidence="1" id="KW-1133">Transmembrane helix</keyword>
<keyword evidence="1" id="KW-0812">Transmembrane</keyword>
<evidence type="ECO:0000313" key="2">
    <source>
        <dbReference type="EMBL" id="CAI5718764.1"/>
    </source>
</evidence>
<dbReference type="GO" id="GO:0016255">
    <property type="term" value="P:attachment of GPI anchor to protein"/>
    <property type="evidence" value="ECO:0007669"/>
    <property type="project" value="TreeGrafter"/>
</dbReference>
<dbReference type="InterPro" id="IPR007246">
    <property type="entry name" value="Gaa1"/>
</dbReference>
<dbReference type="Pfam" id="PF04114">
    <property type="entry name" value="Gaa1"/>
    <property type="match status" value="1"/>
</dbReference>
<evidence type="ECO:0000256" key="1">
    <source>
        <dbReference type="SAM" id="Phobius"/>
    </source>
</evidence>
<accession>A0AAV0TFB5</accession>
<feature type="transmembrane region" description="Helical" evidence="1">
    <location>
        <begin position="431"/>
        <end position="451"/>
    </location>
</feature>
<keyword evidence="3" id="KW-1185">Reference proteome</keyword>
<proteinExistence type="predicted"/>
<dbReference type="PANTHER" id="PTHR13304:SF0">
    <property type="entry name" value="GLYCOSYLPHOSPHATIDYLINOSITOL ANCHOR ATTACHMENT 1 PROTEIN"/>
    <property type="match status" value="1"/>
</dbReference>
<feature type="transmembrane region" description="Helical" evidence="1">
    <location>
        <begin position="23"/>
        <end position="44"/>
    </location>
</feature>
<feature type="transmembrane region" description="Helical" evidence="1">
    <location>
        <begin position="675"/>
        <end position="699"/>
    </location>
</feature>
<dbReference type="Gene3D" id="3.40.630.10">
    <property type="entry name" value="Zn peptidases"/>
    <property type="match status" value="1"/>
</dbReference>
<feature type="transmembrane region" description="Helical" evidence="1">
    <location>
        <begin position="504"/>
        <end position="525"/>
    </location>
</feature>
<dbReference type="PANTHER" id="PTHR13304">
    <property type="entry name" value="GLYCOSYLPHOSPHATIDYLINOSITOL ANCHOR ATTACHMENT 1 PROTEIN"/>
    <property type="match status" value="1"/>
</dbReference>
<evidence type="ECO:0008006" key="4">
    <source>
        <dbReference type="Google" id="ProtNLM"/>
    </source>
</evidence>
<dbReference type="GO" id="GO:0042765">
    <property type="term" value="C:GPI-anchor transamidase complex"/>
    <property type="evidence" value="ECO:0007669"/>
    <property type="project" value="InterPro"/>
</dbReference>
<feature type="transmembrane region" description="Helical" evidence="1">
    <location>
        <begin position="458"/>
        <end position="484"/>
    </location>
</feature>
<keyword evidence="1" id="KW-0472">Membrane</keyword>
<dbReference type="EMBL" id="CANTFM010000337">
    <property type="protein sequence ID" value="CAI5718764.1"/>
    <property type="molecule type" value="Genomic_DNA"/>
</dbReference>
<gene>
    <name evidence="2" type="ORF">PDE001_LOCUS1926</name>
</gene>
<dbReference type="AlphaFoldDB" id="A0AAV0TFB5"/>
<name>A0AAV0TFB5_9STRA</name>
<organism evidence="2 3">
    <name type="scientific">Peronospora destructor</name>
    <dbReference type="NCBI Taxonomy" id="86335"/>
    <lineage>
        <taxon>Eukaryota</taxon>
        <taxon>Sar</taxon>
        <taxon>Stramenopiles</taxon>
        <taxon>Oomycota</taxon>
        <taxon>Peronosporomycetes</taxon>
        <taxon>Peronosporales</taxon>
        <taxon>Peronosporaceae</taxon>
        <taxon>Peronospora</taxon>
    </lineage>
</organism>
<evidence type="ECO:0000313" key="3">
    <source>
        <dbReference type="Proteomes" id="UP001162029"/>
    </source>
</evidence>
<reference evidence="2" key="1">
    <citation type="submission" date="2022-12" db="EMBL/GenBank/DDBJ databases">
        <authorList>
            <person name="Webb A."/>
        </authorList>
    </citation>
    <scope>NUCLEOTIDE SEQUENCE</scope>
    <source>
        <strain evidence="2">Pd1</strain>
    </source>
</reference>
<feature type="transmembrane region" description="Helical" evidence="1">
    <location>
        <begin position="636"/>
        <end position="655"/>
    </location>
</feature>
<sequence length="713" mass="78950">MKDTTVKPSSEARRMLLRLRNYITSRCLVLCWGTYILGLIWLFLHPAVTLTTGELKCRGTYTSENALLIDLVEARINDQEAHLAHKFHQKLLELPELQSRGCQDNCSAVVDWIDTQLRGVDRVEAYHQVVQIDGVSTPRTNVYGILRASPLADGKEAIVLVTHYRNVGATSGDYSGLSMGLALLKYLARVKWLAKDAILLAADDGALDGSDGYAPGTEAWLQAYHLDRVQTSGLQYGLPMRAGIIRAAVNLETMFDSHQVGAVGIYAAGMNGQLPNLDLVNTAVRAFRKHKIPTILDRADVQQISEHKPESYISSVITLITSLSEKYVPEELKQGTLNYLTNLKGMLNFMTTLASGPSGPHANFISYNIDSITLSLTTKLSSGDRRLPTREILRSLEMVVRALSNLEEKLHQSFYLYVLPSTTTFVSVGEYFYAVALTISPAIVHLLYLANHTTGMRVAFALAVFFTIETLCVLLLVVVCHNFATPTALLLTLSPSDVSVTRWLALAIAISVVQALVIVIIMPALRSVTGFSGCVEMYAWRTQVMTYEAEQQKSLSQESESIAVEAKREFRNDIPNLDSGWRAIKFITMAMLVYSHCILGILNYPMALFGAIPMVHFVSVIPFTTATLASNAWSGFWLFLSSPLVLVVLLNWSRLDVIAGLSYAVDSFVQRTNLLALPYVCCIYTSVHTLSLAIWLYCAPRDISTSEKKVKQE</sequence>
<comment type="caution">
    <text evidence="2">The sequence shown here is derived from an EMBL/GenBank/DDBJ whole genome shotgun (WGS) entry which is preliminary data.</text>
</comment>
<protein>
    <recommendedName>
        <fullName evidence="4">Transmembrane protein</fullName>
    </recommendedName>
</protein>